<proteinExistence type="predicted"/>
<evidence type="ECO:0000259" key="2">
    <source>
        <dbReference type="Pfam" id="PF25023"/>
    </source>
</evidence>
<evidence type="ECO:0000256" key="1">
    <source>
        <dbReference type="ARBA" id="ARBA00022737"/>
    </source>
</evidence>
<dbReference type="Proteomes" id="UP000326557">
    <property type="component" value="Unassembled WGS sequence"/>
</dbReference>
<organism evidence="3 4">
    <name type="scientific">Pseudomonas fluorescens</name>
    <dbReference type="NCBI Taxonomy" id="294"/>
    <lineage>
        <taxon>Bacteria</taxon>
        <taxon>Pseudomonadati</taxon>
        <taxon>Pseudomonadota</taxon>
        <taxon>Gammaproteobacteria</taxon>
        <taxon>Pseudomonadales</taxon>
        <taxon>Pseudomonadaceae</taxon>
        <taxon>Pseudomonas</taxon>
    </lineage>
</organism>
<dbReference type="OrthoDB" id="5905222at2"/>
<feature type="domain" description="Teneurin-like YD-shell" evidence="2">
    <location>
        <begin position="10"/>
        <end position="147"/>
    </location>
</feature>
<dbReference type="InterPro" id="IPR056823">
    <property type="entry name" value="TEN-like_YD-shell"/>
</dbReference>
<name>A0A5E7H6S1_PSEFL</name>
<dbReference type="AlphaFoldDB" id="A0A5E7H6S1"/>
<dbReference type="Pfam" id="PF25023">
    <property type="entry name" value="TEN_YD-shell"/>
    <property type="match status" value="1"/>
</dbReference>
<reference evidence="3 4" key="1">
    <citation type="submission" date="2019-09" db="EMBL/GenBank/DDBJ databases">
        <authorList>
            <person name="Chandra G."/>
            <person name="Truman W A."/>
        </authorList>
    </citation>
    <scope>NUCLEOTIDE SEQUENCE [LARGE SCALE GENOMIC DNA]</scope>
    <source>
        <strain evidence="3">PS704</strain>
    </source>
</reference>
<evidence type="ECO:0000313" key="4">
    <source>
        <dbReference type="Proteomes" id="UP000326557"/>
    </source>
</evidence>
<dbReference type="NCBIfam" id="TIGR03696">
    <property type="entry name" value="Rhs_assc_core"/>
    <property type="match status" value="1"/>
</dbReference>
<dbReference type="Gene3D" id="2.180.10.10">
    <property type="entry name" value="RHS repeat-associated core"/>
    <property type="match status" value="1"/>
</dbReference>
<evidence type="ECO:0000313" key="3">
    <source>
        <dbReference type="EMBL" id="VVN71272.1"/>
    </source>
</evidence>
<dbReference type="InterPro" id="IPR022385">
    <property type="entry name" value="Rhs_assc_core"/>
</dbReference>
<dbReference type="SUPFAM" id="SSF56399">
    <property type="entry name" value="ADP-ribosylation"/>
    <property type="match status" value="1"/>
</dbReference>
<sequence length="368" mass="41531">MPLLREPLCHYRYDALDRLIGHAQQDAQQHRRFYCKSRLATEIQGALQHSIVQHDDWLLAQQRSEGDALDTTLLATDQQRSVLHTLKANHQCQPIAYSPYGHRHPENGLLSLLGFNGERPDPVTGHYLLGNGYRGFNPVLMRFNGPDRLSPFGRGGLNAYAYCLGDPVNLSDPNGTIPGVLNRMLGRPVYKSGPGLTFSAVTKNKNNYTDVTTFTPTLDTTLHSFNEVTHRIKANEGHSTLIKSVIGFGYDEVSIKKGNKISFMQRKLTPDENSYSDTLGLELESFYSQLELPEVPISIDHRNLLKARDEFSNSMTVGQVNTAAENGLLKGVRPSRAKLLIRDPHFRFDGDRWWEQRTSDRTIVQFKV</sequence>
<accession>A0A5E7H6S1</accession>
<keyword evidence="1" id="KW-0677">Repeat</keyword>
<protein>
    <recommendedName>
        <fullName evidence="2">Teneurin-like YD-shell domain-containing protein</fullName>
    </recommendedName>
</protein>
<dbReference type="RefSeq" id="WP_150636137.1">
    <property type="nucleotide sequence ID" value="NZ_CABVHP010000001.1"/>
</dbReference>
<dbReference type="EMBL" id="CABVHP010000001">
    <property type="protein sequence ID" value="VVN71272.1"/>
    <property type="molecule type" value="Genomic_DNA"/>
</dbReference>
<gene>
    <name evidence="3" type="ORF">PS704_00440</name>
</gene>